<keyword evidence="6 7" id="KW-0472">Membrane</keyword>
<dbReference type="Gene3D" id="3.30.70.1350">
    <property type="entry name" value="Cation efflux protein, cytoplasmic domain"/>
    <property type="match status" value="1"/>
</dbReference>
<dbReference type="FunFam" id="1.20.1510.10:FF:000006">
    <property type="entry name" value="Divalent cation efflux transporter"/>
    <property type="match status" value="1"/>
</dbReference>
<dbReference type="SUPFAM" id="SSF160240">
    <property type="entry name" value="Cation efflux protein cytoplasmic domain-like"/>
    <property type="match status" value="1"/>
</dbReference>
<comment type="similarity">
    <text evidence="2">Belongs to the cation diffusion facilitator (CDF) transporter (TC 2.A.4) family.</text>
</comment>
<dbReference type="SUPFAM" id="SSF161111">
    <property type="entry name" value="Cation efflux protein transmembrane domain-like"/>
    <property type="match status" value="1"/>
</dbReference>
<dbReference type="OrthoDB" id="9806522at2"/>
<organism evidence="10 11">
    <name type="scientific">Clostridium tyrobutyricum DIVETGP</name>
    <dbReference type="NCBI Taxonomy" id="1408889"/>
    <lineage>
        <taxon>Bacteria</taxon>
        <taxon>Bacillati</taxon>
        <taxon>Bacillota</taxon>
        <taxon>Clostridia</taxon>
        <taxon>Eubacteriales</taxon>
        <taxon>Clostridiaceae</taxon>
        <taxon>Clostridium</taxon>
    </lineage>
</organism>
<keyword evidence="4 7" id="KW-0812">Transmembrane</keyword>
<evidence type="ECO:0000256" key="6">
    <source>
        <dbReference type="ARBA" id="ARBA00023136"/>
    </source>
</evidence>
<evidence type="ECO:0000256" key="2">
    <source>
        <dbReference type="ARBA" id="ARBA00008114"/>
    </source>
</evidence>
<evidence type="ECO:0000256" key="7">
    <source>
        <dbReference type="SAM" id="Phobius"/>
    </source>
</evidence>
<evidence type="ECO:0000259" key="8">
    <source>
        <dbReference type="Pfam" id="PF01545"/>
    </source>
</evidence>
<dbReference type="PANTHER" id="PTHR43840:SF15">
    <property type="entry name" value="MITOCHONDRIAL METAL TRANSPORTER 1-RELATED"/>
    <property type="match status" value="1"/>
</dbReference>
<comment type="subcellular location">
    <subcellularLocation>
        <location evidence="1">Membrane</location>
        <topology evidence="1">Multi-pass membrane protein</topology>
    </subcellularLocation>
</comment>
<feature type="domain" description="Cation efflux protein transmembrane" evidence="8">
    <location>
        <begin position="10"/>
        <end position="201"/>
    </location>
</feature>
<evidence type="ECO:0000259" key="9">
    <source>
        <dbReference type="Pfam" id="PF16916"/>
    </source>
</evidence>
<keyword evidence="5 7" id="KW-1133">Transmembrane helix</keyword>
<proteinExistence type="inferred from homology"/>
<dbReference type="InterPro" id="IPR027470">
    <property type="entry name" value="Cation_efflux_CTD"/>
</dbReference>
<feature type="transmembrane region" description="Helical" evidence="7">
    <location>
        <begin position="38"/>
        <end position="55"/>
    </location>
</feature>
<dbReference type="Proteomes" id="UP000019482">
    <property type="component" value="Unassembled WGS sequence"/>
</dbReference>
<dbReference type="PANTHER" id="PTHR43840">
    <property type="entry name" value="MITOCHONDRIAL METAL TRANSPORTER 1-RELATED"/>
    <property type="match status" value="1"/>
</dbReference>
<dbReference type="Pfam" id="PF16916">
    <property type="entry name" value="ZT_dimer"/>
    <property type="match status" value="1"/>
</dbReference>
<comment type="caution">
    <text evidence="10">The sequence shown here is derived from an EMBL/GenBank/DDBJ whole genome shotgun (WGS) entry which is preliminary data.</text>
</comment>
<name>W6N801_CLOTY</name>
<dbReference type="GO" id="GO:0015341">
    <property type="term" value="F:zinc efflux antiporter activity"/>
    <property type="evidence" value="ECO:0007669"/>
    <property type="project" value="TreeGrafter"/>
</dbReference>
<feature type="transmembrane region" description="Helical" evidence="7">
    <location>
        <begin position="109"/>
        <end position="126"/>
    </location>
</feature>
<dbReference type="InterPro" id="IPR002524">
    <property type="entry name" value="Cation_efflux"/>
</dbReference>
<keyword evidence="11" id="KW-1185">Reference proteome</keyword>
<dbReference type="GeneID" id="29420580"/>
<dbReference type="EMBL" id="CBXI010000044">
    <property type="protein sequence ID" value="CDL92908.1"/>
    <property type="molecule type" value="Genomic_DNA"/>
</dbReference>
<dbReference type="InterPro" id="IPR036837">
    <property type="entry name" value="Cation_efflux_CTD_sf"/>
</dbReference>
<dbReference type="InterPro" id="IPR058533">
    <property type="entry name" value="Cation_efflux_TM"/>
</dbReference>
<sequence>MNQKIKTASLSILSNSSLIIMKLIVGISTGSVSIISEAIHSTIDLIASLISFVSVKISSKPADTEHPYGHGKFEDVSGVIEALLIFAASIWIIIAALDKLIFPKQIHPSSIGFLVMFISSAINFFVSMKLSKVAKKEDSMALEADALHLRTDVYTSLGVGIGLFLIWITKLEALDPVIAIVVSIFILKEAFNLLKKAFEPLVDVKLSDTEIETIKNIISKYDSVFCGFHKLRTRKSGNKRYTDLHLVFPGDTHVKDAHHICDEIEDEISKKLKSTETMIHIESCDNNCKDCNLSHNVQHKDEKYCVDMIKKIDGLLQ</sequence>
<dbReference type="Gene3D" id="1.20.1510.10">
    <property type="entry name" value="Cation efflux protein transmembrane domain"/>
    <property type="match status" value="1"/>
</dbReference>
<dbReference type="AlphaFoldDB" id="W6N801"/>
<evidence type="ECO:0000313" key="11">
    <source>
        <dbReference type="Proteomes" id="UP000019482"/>
    </source>
</evidence>
<evidence type="ECO:0000256" key="4">
    <source>
        <dbReference type="ARBA" id="ARBA00022692"/>
    </source>
</evidence>
<dbReference type="GO" id="GO:0015086">
    <property type="term" value="F:cadmium ion transmembrane transporter activity"/>
    <property type="evidence" value="ECO:0007669"/>
    <property type="project" value="TreeGrafter"/>
</dbReference>
<dbReference type="Pfam" id="PF01545">
    <property type="entry name" value="Cation_efflux"/>
    <property type="match status" value="1"/>
</dbReference>
<evidence type="ECO:0000256" key="5">
    <source>
        <dbReference type="ARBA" id="ARBA00022989"/>
    </source>
</evidence>
<dbReference type="InterPro" id="IPR027469">
    <property type="entry name" value="Cation_efflux_TMD_sf"/>
</dbReference>
<dbReference type="RefSeq" id="WP_017751145.1">
    <property type="nucleotide sequence ID" value="NZ_CBXI010000044.1"/>
</dbReference>
<dbReference type="GO" id="GO:0005886">
    <property type="term" value="C:plasma membrane"/>
    <property type="evidence" value="ECO:0007669"/>
    <property type="project" value="TreeGrafter"/>
</dbReference>
<feature type="transmembrane region" description="Helical" evidence="7">
    <location>
        <begin position="12"/>
        <end position="32"/>
    </location>
</feature>
<evidence type="ECO:0000256" key="3">
    <source>
        <dbReference type="ARBA" id="ARBA00022448"/>
    </source>
</evidence>
<keyword evidence="3" id="KW-0813">Transport</keyword>
<accession>W6N801</accession>
<protein>
    <submittedName>
        <fullName evidence="10">Cobalt-zinc-cadmium resistance protein</fullName>
    </submittedName>
</protein>
<feature type="transmembrane region" description="Helical" evidence="7">
    <location>
        <begin position="147"/>
        <end position="167"/>
    </location>
</feature>
<evidence type="ECO:0000256" key="1">
    <source>
        <dbReference type="ARBA" id="ARBA00004141"/>
    </source>
</evidence>
<evidence type="ECO:0000313" key="10">
    <source>
        <dbReference type="EMBL" id="CDL92908.1"/>
    </source>
</evidence>
<gene>
    <name evidence="10" type="ORF">CTDIVETGP_2978</name>
</gene>
<feature type="domain" description="Cation efflux protein cytoplasmic" evidence="9">
    <location>
        <begin position="206"/>
        <end position="284"/>
    </location>
</feature>
<reference evidence="10 11" key="1">
    <citation type="journal article" date="2015" name="Genome Announc.">
        <title>Draft Genome Sequence of Clostridium tyrobutyricum Strain DIVETGP, Isolated from Cow's Milk for Grana Padano Production.</title>
        <authorList>
            <person name="Soggiu A."/>
            <person name="Piras C."/>
            <person name="Gaiarsa S."/>
            <person name="Sassera D."/>
            <person name="Roncada P."/>
            <person name="Bendixen E."/>
            <person name="Brasca M."/>
            <person name="Bonizzi L."/>
        </authorList>
    </citation>
    <scope>NUCLEOTIDE SEQUENCE [LARGE SCALE GENOMIC DNA]</scope>
    <source>
        <strain evidence="10 11">DIVETGP</strain>
    </source>
</reference>
<dbReference type="NCBIfam" id="TIGR01297">
    <property type="entry name" value="CDF"/>
    <property type="match status" value="1"/>
</dbReference>
<dbReference type="InterPro" id="IPR050291">
    <property type="entry name" value="CDF_Transporter"/>
</dbReference>
<feature type="transmembrane region" description="Helical" evidence="7">
    <location>
        <begin position="76"/>
        <end position="97"/>
    </location>
</feature>
<dbReference type="GO" id="GO:0006882">
    <property type="term" value="P:intracellular zinc ion homeostasis"/>
    <property type="evidence" value="ECO:0007669"/>
    <property type="project" value="TreeGrafter"/>
</dbReference>
<dbReference type="GO" id="GO:0015093">
    <property type="term" value="F:ferrous iron transmembrane transporter activity"/>
    <property type="evidence" value="ECO:0007669"/>
    <property type="project" value="TreeGrafter"/>
</dbReference>